<feature type="compositionally biased region" description="Polar residues" evidence="1">
    <location>
        <begin position="246"/>
        <end position="270"/>
    </location>
</feature>
<evidence type="ECO:0000313" key="2">
    <source>
        <dbReference type="EMBL" id="KUF83600.1"/>
    </source>
</evidence>
<proteinExistence type="predicted"/>
<dbReference type="AlphaFoldDB" id="A0A0W8CHK2"/>
<sequence>MATFYEAVEAISETEFEEKRKVLVSKSKVVSDYLDLHWWKYKSRIVRYCTSKYTHFGVRDTSTVEETHAKIKAKLKSSQGNLYTVFKKLLSWWTIAASETSLLLTQHATIASHLLQKSRYNRVVRIITRNTLRETERLWTDAEKIVNGRIERSACSGEFRAVHGRPCLHELIAIIESNGRKYITPNDFDKHWWIYRNDGTAPQRIQDPATLQQGRFKKSTRRMRLSNQGSTGTGRDPTYSERVDQNHSATPPSATQNAAQDPQVFGTQADDQVVPFESAFLPARSWGYAGREPYSEQNIAEE</sequence>
<feature type="region of interest" description="Disordered" evidence="1">
    <location>
        <begin position="204"/>
        <end position="271"/>
    </location>
</feature>
<evidence type="ECO:0000256" key="1">
    <source>
        <dbReference type="SAM" id="MobiDB-lite"/>
    </source>
</evidence>
<feature type="compositionally biased region" description="Basic residues" evidence="1">
    <location>
        <begin position="215"/>
        <end position="224"/>
    </location>
</feature>
<dbReference type="EMBL" id="LNFP01002306">
    <property type="protein sequence ID" value="KUF83600.1"/>
    <property type="molecule type" value="Genomic_DNA"/>
</dbReference>
<dbReference type="Proteomes" id="UP000054636">
    <property type="component" value="Unassembled WGS sequence"/>
</dbReference>
<evidence type="ECO:0000313" key="3">
    <source>
        <dbReference type="Proteomes" id="UP000054636"/>
    </source>
</evidence>
<organism evidence="2 3">
    <name type="scientific">Phytophthora nicotianae</name>
    <name type="common">Potato buckeye rot agent</name>
    <name type="synonym">Phytophthora parasitica</name>
    <dbReference type="NCBI Taxonomy" id="4792"/>
    <lineage>
        <taxon>Eukaryota</taxon>
        <taxon>Sar</taxon>
        <taxon>Stramenopiles</taxon>
        <taxon>Oomycota</taxon>
        <taxon>Peronosporomycetes</taxon>
        <taxon>Peronosporales</taxon>
        <taxon>Peronosporaceae</taxon>
        <taxon>Phytophthora</taxon>
    </lineage>
</organism>
<reference evidence="2 3" key="1">
    <citation type="submission" date="2015-11" db="EMBL/GenBank/DDBJ databases">
        <title>Genomes and virulence difference between two physiological races of Phytophthora nicotianae.</title>
        <authorList>
            <person name="Liu H."/>
            <person name="Ma X."/>
            <person name="Yu H."/>
            <person name="Fang D."/>
            <person name="Li Y."/>
            <person name="Wang X."/>
            <person name="Wang W."/>
            <person name="Dong Y."/>
            <person name="Xiao B."/>
        </authorList>
    </citation>
    <scope>NUCLEOTIDE SEQUENCE [LARGE SCALE GENOMIC DNA]</scope>
    <source>
        <strain evidence="3">race 1</strain>
    </source>
</reference>
<protein>
    <submittedName>
        <fullName evidence="2">Uncharacterized protein</fullName>
    </submittedName>
</protein>
<name>A0A0W8CHK2_PHYNI</name>
<gene>
    <name evidence="2" type="ORF">AM588_10000565</name>
</gene>
<accession>A0A0W8CHK2</accession>
<comment type="caution">
    <text evidence="2">The sequence shown here is derived from an EMBL/GenBank/DDBJ whole genome shotgun (WGS) entry which is preliminary data.</text>
</comment>